<evidence type="ECO:0000256" key="2">
    <source>
        <dbReference type="SAM" id="MobiDB-lite"/>
    </source>
</evidence>
<dbReference type="GO" id="GO:1902017">
    <property type="term" value="P:regulation of cilium assembly"/>
    <property type="evidence" value="ECO:0007669"/>
    <property type="project" value="InterPro"/>
</dbReference>
<reference evidence="3" key="1">
    <citation type="submission" date="2021-10" db="EMBL/GenBank/DDBJ databases">
        <title>Tropical sea cucumber genome reveals ecological adaptation and Cuvierian tubules defense mechanism.</title>
        <authorList>
            <person name="Chen T."/>
        </authorList>
    </citation>
    <scope>NUCLEOTIDE SEQUENCE</scope>
    <source>
        <strain evidence="3">Nanhai2018</strain>
        <tissue evidence="3">Muscle</tissue>
    </source>
</reference>
<feature type="compositionally biased region" description="Polar residues" evidence="2">
    <location>
        <begin position="1090"/>
        <end position="1103"/>
    </location>
</feature>
<dbReference type="AlphaFoldDB" id="A0A9Q1BPN9"/>
<proteinExistence type="predicted"/>
<dbReference type="EMBL" id="JAIZAY010000013">
    <property type="protein sequence ID" value="KAJ8030289.1"/>
    <property type="molecule type" value="Genomic_DNA"/>
</dbReference>
<dbReference type="GO" id="GO:0051299">
    <property type="term" value="P:centrosome separation"/>
    <property type="evidence" value="ECO:0007669"/>
    <property type="project" value="TreeGrafter"/>
</dbReference>
<sequence>MAGLSGVQVVAESDTMSGIEPLGSVSEVSAGFSPAHDGRTVSARSSANTAELLASTLVPVSGISDTEVSPQFDAAKSMQQSTTERQTKVQDKPLWKDEDGQTVSSIFSPLSGTGTNISKEMTSSCPPQSNVHMPHKDQKSRSTFNEGQHSSSEKNTPKTLHSSLLTPQKLETFQSVKTSSRSLQFTRDTQRANTISSDVEDRRRHFVDQFNQISQQRPVEDTVHFSQSGTKEVERQSCFEGPSRTDEEFRVFGDDVHIMAKDFEEKRLSADSTLTEQLLRGITPMEDTSPYSFPYDSGLASNILSYSTSQRPLTVGFQSESQYLQETLEKEKYRRKHCELQIKELQAKLLENQQLLAVAEATRCKKDSMIAQVEKNFSKIMSDWKSKDKEKLETLDRLKKECDKQEQISRMREQELQVQENENKTLRQLQERLQAELCQLKEESAIQIEDAEQQMKLSIQQMEQSVEDKVAAEQHVRKVQEILAKERSQWREKELNLTERLAKMEEGYDKKQKEFMATLEKETEAAQQVLADSNSSKKKLAQMKEDLSKVLQEKESLSLELNLKQAQFEASLQKQEMDWKEQLERLIQERMETLQDETSQQIQKQKEIHHQQIAEMTERQQEEMKRLRSDHATEMKMKESRYQSSIQQFQTKLDQSHQEVLKLTSKLEQVQKHRSTIIQKMQSFLQSYTSDTLMMLGQLDSSPAVSSGIHLSNVDTSSPTTQSNHPSVEITSSKTVDGSNVLQGGRLSPDQMFSQFLSTLSSDGGYQTLPSRTDVPMVPTSQVERKDRQSFHGTGNWSFMSGTHQTMSYEQDQPLPIKYTTVVPPSLPPLHATQGTHLREGMSPLVTAPKSMYHSSVAPTSKGQRTSLDNSRVSLQSRFSSERTHQHHHPIPHSDFTNAQTSKLYQYERPEVDFPVEHPSHIQQDERSHSQHVEGGHTLSITNEDQAQFVPLMESEDLSMSEHPLDNTSQTLGDLTERMGKEEERRQLLQHYLKELLHQTSWSQHHESTANPETSEEVQYPSREDSFFSLAIVAKIFFKKKIFQFRRRALMATRKTYYMHISLLRGVMCELLESPGKTGGEVDPHKTRFSQRGASTVFSSLPPTQEYHRQTGTQEQLPNKSTVPVGINSSQPSSKAPVQRNVVTVKERTQVLKEVPTRLCQRSAEDSSKSGRRSANSSANQGRSSSKEPSASFGTSTPKKKGNPQPGKPPTRKTKSGKKLGVWR</sequence>
<evidence type="ECO:0000313" key="3">
    <source>
        <dbReference type="EMBL" id="KAJ8030289.1"/>
    </source>
</evidence>
<dbReference type="PANTHER" id="PTHR34439:SF1">
    <property type="entry name" value="CENTROBIN"/>
    <property type="match status" value="1"/>
</dbReference>
<feature type="compositionally biased region" description="Polar residues" evidence="2">
    <location>
        <begin position="101"/>
        <end position="131"/>
    </location>
</feature>
<feature type="coiled-coil region" evidence="1">
    <location>
        <begin position="328"/>
        <end position="362"/>
    </location>
</feature>
<accession>A0A9Q1BPN9</accession>
<feature type="compositionally biased region" description="Polar residues" evidence="2">
    <location>
        <begin position="853"/>
        <end position="879"/>
    </location>
</feature>
<feature type="region of interest" description="Disordered" evidence="2">
    <location>
        <begin position="1077"/>
        <end position="1142"/>
    </location>
</feature>
<keyword evidence="1" id="KW-0175">Coiled coil</keyword>
<feature type="region of interest" description="Disordered" evidence="2">
    <location>
        <begin position="853"/>
        <end position="899"/>
    </location>
</feature>
<feature type="compositionally biased region" description="Polar residues" evidence="2">
    <location>
        <begin position="1110"/>
        <end position="1136"/>
    </location>
</feature>
<evidence type="ECO:0000256" key="1">
    <source>
        <dbReference type="SAM" id="Coils"/>
    </source>
</evidence>
<name>A0A9Q1BPN9_HOLLE</name>
<dbReference type="GO" id="GO:0005813">
    <property type="term" value="C:centrosome"/>
    <property type="evidence" value="ECO:0007669"/>
    <property type="project" value="TreeGrafter"/>
</dbReference>
<dbReference type="PANTHER" id="PTHR34439">
    <property type="entry name" value="CENTROBIN"/>
    <property type="match status" value="1"/>
</dbReference>
<organism evidence="3 4">
    <name type="scientific">Holothuria leucospilota</name>
    <name type="common">Black long sea cucumber</name>
    <name type="synonym">Mertensiothuria leucospilota</name>
    <dbReference type="NCBI Taxonomy" id="206669"/>
    <lineage>
        <taxon>Eukaryota</taxon>
        <taxon>Metazoa</taxon>
        <taxon>Echinodermata</taxon>
        <taxon>Eleutherozoa</taxon>
        <taxon>Echinozoa</taxon>
        <taxon>Holothuroidea</taxon>
        <taxon>Aspidochirotacea</taxon>
        <taxon>Aspidochirotida</taxon>
        <taxon>Holothuriidae</taxon>
        <taxon>Holothuria</taxon>
    </lineage>
</organism>
<feature type="region of interest" description="Disordered" evidence="2">
    <location>
        <begin position="1154"/>
        <end position="1224"/>
    </location>
</feature>
<feature type="compositionally biased region" description="Polar residues" evidence="2">
    <location>
        <begin position="141"/>
        <end position="150"/>
    </location>
</feature>
<gene>
    <name evidence="3" type="ORF">HOLleu_26655</name>
</gene>
<keyword evidence="4" id="KW-1185">Reference proteome</keyword>
<feature type="region of interest" description="Disordered" evidence="2">
    <location>
        <begin position="712"/>
        <end position="732"/>
    </location>
</feature>
<comment type="caution">
    <text evidence="3">The sequence shown here is derived from an EMBL/GenBank/DDBJ whole genome shotgun (WGS) entry which is preliminary data.</text>
</comment>
<feature type="region of interest" description="Disordered" evidence="2">
    <location>
        <begin position="73"/>
        <end position="161"/>
    </location>
</feature>
<feature type="compositionally biased region" description="Basic and acidic residues" evidence="2">
    <location>
        <begin position="85"/>
        <end position="99"/>
    </location>
</feature>
<feature type="compositionally biased region" description="Polar residues" evidence="2">
    <location>
        <begin position="1181"/>
        <end position="1197"/>
    </location>
</feature>
<dbReference type="Proteomes" id="UP001152320">
    <property type="component" value="Chromosome 13"/>
</dbReference>
<dbReference type="GO" id="GO:0007099">
    <property type="term" value="P:centriole replication"/>
    <property type="evidence" value="ECO:0007669"/>
    <property type="project" value="InterPro"/>
</dbReference>
<dbReference type="GO" id="GO:1902410">
    <property type="term" value="P:mitotic cytokinetic process"/>
    <property type="evidence" value="ECO:0007669"/>
    <property type="project" value="TreeGrafter"/>
</dbReference>
<dbReference type="GO" id="GO:0005814">
    <property type="term" value="C:centriole"/>
    <property type="evidence" value="ECO:0007669"/>
    <property type="project" value="TreeGrafter"/>
</dbReference>
<protein>
    <submittedName>
        <fullName evidence="3">Centrobin</fullName>
    </submittedName>
</protein>
<feature type="coiled-coil region" evidence="1">
    <location>
        <begin position="537"/>
        <end position="630"/>
    </location>
</feature>
<dbReference type="OrthoDB" id="8190486at2759"/>
<dbReference type="InterPro" id="IPR038923">
    <property type="entry name" value="Centrobin"/>
</dbReference>
<feature type="coiled-coil region" evidence="1">
    <location>
        <begin position="395"/>
        <end position="468"/>
    </location>
</feature>
<evidence type="ECO:0000313" key="4">
    <source>
        <dbReference type="Proteomes" id="UP001152320"/>
    </source>
</evidence>